<dbReference type="SUPFAM" id="SSF100895">
    <property type="entry name" value="Kazal-type serine protease inhibitors"/>
    <property type="match status" value="1"/>
</dbReference>
<organism evidence="11 12">
    <name type="scientific">Sinosuthora webbiana</name>
    <dbReference type="NCBI Taxonomy" id="337173"/>
    <lineage>
        <taxon>Eukaryota</taxon>
        <taxon>Metazoa</taxon>
        <taxon>Chordata</taxon>
        <taxon>Craniata</taxon>
        <taxon>Vertebrata</taxon>
        <taxon>Euteleostomi</taxon>
        <taxon>Archelosauria</taxon>
        <taxon>Archosauria</taxon>
        <taxon>Dinosauria</taxon>
        <taxon>Saurischia</taxon>
        <taxon>Theropoda</taxon>
        <taxon>Coelurosauria</taxon>
        <taxon>Aves</taxon>
        <taxon>Neognathae</taxon>
        <taxon>Neoaves</taxon>
        <taxon>Telluraves</taxon>
        <taxon>Australaves</taxon>
        <taxon>Passeriformes</taxon>
        <taxon>Sylvioidea</taxon>
        <taxon>Sylviidae</taxon>
        <taxon>Sinosuthora</taxon>
    </lineage>
</organism>
<feature type="non-terminal residue" evidence="11">
    <location>
        <position position="82"/>
    </location>
</feature>
<dbReference type="Pfam" id="PF00050">
    <property type="entry name" value="Kazal_1"/>
    <property type="match status" value="1"/>
</dbReference>
<dbReference type="Gene3D" id="3.30.60.30">
    <property type="match status" value="1"/>
</dbReference>
<evidence type="ECO:0000256" key="1">
    <source>
        <dbReference type="ARBA" id="ARBA00004613"/>
    </source>
</evidence>
<dbReference type="PROSITE" id="PS51465">
    <property type="entry name" value="KAZAL_2"/>
    <property type="match status" value="1"/>
</dbReference>
<dbReference type="SMART" id="SM00280">
    <property type="entry name" value="KAZAL"/>
    <property type="match status" value="1"/>
</dbReference>
<evidence type="ECO:0000256" key="9">
    <source>
        <dbReference type="SAM" id="SignalP"/>
    </source>
</evidence>
<keyword evidence="12" id="KW-1185">Reference proteome</keyword>
<dbReference type="FunFam" id="3.30.60.30:FF:000037">
    <property type="entry name" value="Ovomucoid"/>
    <property type="match status" value="1"/>
</dbReference>
<dbReference type="InterPro" id="IPR002350">
    <property type="entry name" value="Kazal_dom"/>
</dbReference>
<proteinExistence type="predicted"/>
<feature type="chain" id="PRO_5029703608" description="Ovomucoid" evidence="9">
    <location>
        <begin position="25"/>
        <end position="82"/>
    </location>
</feature>
<dbReference type="PANTHER" id="PTHR47499:SF1">
    <property type="entry name" value="SERINE PROTEASE INHIBITOR KAZAL-TYPE 7"/>
    <property type="match status" value="1"/>
</dbReference>
<dbReference type="PROSITE" id="PS00282">
    <property type="entry name" value="KAZAL_1"/>
    <property type="match status" value="1"/>
</dbReference>
<evidence type="ECO:0000256" key="7">
    <source>
        <dbReference type="ARBA" id="ARBA00023157"/>
    </source>
</evidence>
<dbReference type="InterPro" id="IPR050159">
    <property type="entry name" value="Kazal-type_SerProtInhib"/>
</dbReference>
<name>A0A7K4TN50_9SYLV</name>
<dbReference type="GO" id="GO:0005576">
    <property type="term" value="C:extracellular region"/>
    <property type="evidence" value="ECO:0007669"/>
    <property type="project" value="UniProtKB-SubCell"/>
</dbReference>
<feature type="signal peptide" evidence="9">
    <location>
        <begin position="1"/>
        <end position="24"/>
    </location>
</feature>
<sequence>MKTTGVLLLLSLALFCLSVPATDAQQDASVYCRDHRTLRNFCSMEYMPHCGSDGVTYSNKCMFCNAYVRSRGGLRLRSLNAC</sequence>
<dbReference type="OrthoDB" id="126772at2759"/>
<dbReference type="Proteomes" id="UP000580691">
    <property type="component" value="Unassembled WGS sequence"/>
</dbReference>
<evidence type="ECO:0000256" key="3">
    <source>
        <dbReference type="ARBA" id="ARBA00022525"/>
    </source>
</evidence>
<reference evidence="11 12" key="1">
    <citation type="submission" date="2019-09" db="EMBL/GenBank/DDBJ databases">
        <title>Bird 10,000 Genomes (B10K) Project - Family phase.</title>
        <authorList>
            <person name="Zhang G."/>
        </authorList>
    </citation>
    <scope>NUCLEOTIDE SEQUENCE [LARGE SCALE GENOMIC DNA]</scope>
    <source>
        <strain evidence="11">B10K-DU-002-08</strain>
        <tissue evidence="11">Muscle</tissue>
    </source>
</reference>
<gene>
    <name evidence="11" type="primary">Spink6_0</name>
    <name evidence="11" type="ORF">SINWEB_R06607</name>
</gene>
<keyword evidence="7" id="KW-1015">Disulfide bond</keyword>
<dbReference type="GO" id="GO:0004867">
    <property type="term" value="F:serine-type endopeptidase inhibitor activity"/>
    <property type="evidence" value="ECO:0007669"/>
    <property type="project" value="UniProtKB-KW"/>
</dbReference>
<dbReference type="PANTHER" id="PTHR47499">
    <property type="entry name" value="SERINE PROTEASE INHIBITOR KAZAL-TYPE 7 SPINK7"/>
    <property type="match status" value="1"/>
</dbReference>
<evidence type="ECO:0000256" key="6">
    <source>
        <dbReference type="ARBA" id="ARBA00022900"/>
    </source>
</evidence>
<comment type="caution">
    <text evidence="11">The sequence shown here is derived from an EMBL/GenBank/DDBJ whole genome shotgun (WGS) entry which is preliminary data.</text>
</comment>
<feature type="domain" description="Kazal-like" evidence="10">
    <location>
        <begin position="26"/>
        <end position="82"/>
    </location>
</feature>
<protein>
    <recommendedName>
        <fullName evidence="2">Ovomucoid</fullName>
    </recommendedName>
</protein>
<accession>A0A7K4TN50</accession>
<feature type="non-terminal residue" evidence="11">
    <location>
        <position position="1"/>
    </location>
</feature>
<keyword evidence="6" id="KW-0722">Serine protease inhibitor</keyword>
<keyword evidence="3" id="KW-0964">Secreted</keyword>
<dbReference type="CDD" id="cd00104">
    <property type="entry name" value="KAZAL_FS"/>
    <property type="match status" value="1"/>
</dbReference>
<keyword evidence="8" id="KW-0325">Glycoprotein</keyword>
<evidence type="ECO:0000256" key="8">
    <source>
        <dbReference type="ARBA" id="ARBA00023180"/>
    </source>
</evidence>
<evidence type="ECO:0000256" key="5">
    <source>
        <dbReference type="ARBA" id="ARBA00022737"/>
    </source>
</evidence>
<evidence type="ECO:0000256" key="2">
    <source>
        <dbReference type="ARBA" id="ARBA00019248"/>
    </source>
</evidence>
<dbReference type="InterPro" id="IPR036058">
    <property type="entry name" value="Kazal_dom_sf"/>
</dbReference>
<evidence type="ECO:0000313" key="11">
    <source>
        <dbReference type="EMBL" id="NWQ99481.1"/>
    </source>
</evidence>
<keyword evidence="5" id="KW-0677">Repeat</keyword>
<keyword evidence="4" id="KW-0646">Protease inhibitor</keyword>
<comment type="subcellular location">
    <subcellularLocation>
        <location evidence="1">Secreted</location>
    </subcellularLocation>
</comment>
<dbReference type="AlphaFoldDB" id="A0A7K4TN50"/>
<dbReference type="InterPro" id="IPR001239">
    <property type="entry name" value="Prot_inh_Kazal-m"/>
</dbReference>
<dbReference type="EMBL" id="VXBN01000663">
    <property type="protein sequence ID" value="NWQ99481.1"/>
    <property type="molecule type" value="Genomic_DNA"/>
</dbReference>
<dbReference type="PRINTS" id="PR00290">
    <property type="entry name" value="KAZALINHBTR"/>
</dbReference>
<evidence type="ECO:0000256" key="4">
    <source>
        <dbReference type="ARBA" id="ARBA00022690"/>
    </source>
</evidence>
<evidence type="ECO:0000259" key="10">
    <source>
        <dbReference type="PROSITE" id="PS51465"/>
    </source>
</evidence>
<keyword evidence="9" id="KW-0732">Signal</keyword>
<evidence type="ECO:0000313" key="12">
    <source>
        <dbReference type="Proteomes" id="UP000580691"/>
    </source>
</evidence>